<comment type="subcellular location">
    <subcellularLocation>
        <location evidence="1">Membrane</location>
        <topology evidence="1">Multi-pass membrane protein</topology>
    </subcellularLocation>
</comment>
<comment type="caution">
    <text evidence="2">The sequence shown here is derived from an EMBL/GenBank/DDBJ whole genome shotgun (WGS) entry which is preliminary data.</text>
</comment>
<keyword evidence="1" id="KW-1133">Transmembrane helix</keyword>
<keyword evidence="1" id="KW-0472">Membrane</keyword>
<gene>
    <name evidence="2" type="ORF">GOODEAATRI_005785</name>
</gene>
<evidence type="ECO:0000313" key="2">
    <source>
        <dbReference type="EMBL" id="MEQ2184230.1"/>
    </source>
</evidence>
<accession>A0ABV0PL55</accession>
<dbReference type="InterPro" id="IPR039797">
    <property type="entry name" value="Pecanex"/>
</dbReference>
<dbReference type="PANTHER" id="PTHR12372:SF5">
    <property type="entry name" value="PECANEX-LIKE PROTEIN 2"/>
    <property type="match status" value="1"/>
</dbReference>
<keyword evidence="1" id="KW-0812">Transmembrane</keyword>
<comment type="similarity">
    <text evidence="1">Belongs to the pecanex family.</text>
</comment>
<dbReference type="EMBL" id="JAHRIO010080231">
    <property type="protein sequence ID" value="MEQ2184230.1"/>
    <property type="molecule type" value="Genomic_DNA"/>
</dbReference>
<protein>
    <recommendedName>
        <fullName evidence="1">Pecanex-like protein</fullName>
    </recommendedName>
</protein>
<sequence>MTSSKSDLEAKEGQIPNESNFLEFVSLLGSLKCQDAAAGGHADCPFQRRIIPAHRLRPRRTHPEIFPGHNQLVAYSRAAYFCIFCALIWLLEQLLRRKDLPVSTLYGFTIICYDVLSFVRDALVGFTYCFPFAFLLGLFPQINTFTIYLLEQIDMHFFGGTAATSLISAIYSILRSLVALFLLYGFCFGALKVEDAVLMWFERLYVGLLCFEKYLVYPAIVLSALTNDGFALSHRKKLGIHCDVLLTTVAGLKLLRSSFCDPSFQFLTLLFTLVFFHFDCPHTSESFLLDFFIMSIVFHKVKHNQPCPCLFQVAQQHPSQFNVWRLITKRIDNSNSRLVSQVDKETGCDDNNLNSIFYEYLTRSLQHSLCGDLMLGRWGNYSAGDCFILASDYLNALVHLIEIGNGLVTFQLRGLEFRGTYCQQREVEAITEGVEEDDGCCCCEPGHLPHMLSCNAAFNLRWLAWEVTATKYLLEGYSISENNAATMLQVYDLRKLLITYYLKVCLLFSVQAPEGESVQVYIHRQRNT</sequence>
<feature type="transmembrane region" description="Helical" evidence="1">
    <location>
        <begin position="162"/>
        <end position="184"/>
    </location>
</feature>
<dbReference type="PANTHER" id="PTHR12372">
    <property type="entry name" value="PECANEX"/>
    <property type="match status" value="1"/>
</dbReference>
<keyword evidence="3" id="KW-1185">Reference proteome</keyword>
<evidence type="ECO:0000313" key="3">
    <source>
        <dbReference type="Proteomes" id="UP001476798"/>
    </source>
</evidence>
<name>A0ABV0PL55_9TELE</name>
<feature type="transmembrane region" description="Helical" evidence="1">
    <location>
        <begin position="103"/>
        <end position="119"/>
    </location>
</feature>
<feature type="transmembrane region" description="Helical" evidence="1">
    <location>
        <begin position="125"/>
        <end position="150"/>
    </location>
</feature>
<proteinExistence type="inferred from homology"/>
<feature type="transmembrane region" description="Helical" evidence="1">
    <location>
        <begin position="72"/>
        <end position="91"/>
    </location>
</feature>
<evidence type="ECO:0000256" key="1">
    <source>
        <dbReference type="RuleBase" id="RU367089"/>
    </source>
</evidence>
<comment type="caution">
    <text evidence="1">Lacks conserved residue(s) required for the propagation of feature annotation.</text>
</comment>
<organism evidence="2 3">
    <name type="scientific">Goodea atripinnis</name>
    <dbReference type="NCBI Taxonomy" id="208336"/>
    <lineage>
        <taxon>Eukaryota</taxon>
        <taxon>Metazoa</taxon>
        <taxon>Chordata</taxon>
        <taxon>Craniata</taxon>
        <taxon>Vertebrata</taxon>
        <taxon>Euteleostomi</taxon>
        <taxon>Actinopterygii</taxon>
        <taxon>Neopterygii</taxon>
        <taxon>Teleostei</taxon>
        <taxon>Neoteleostei</taxon>
        <taxon>Acanthomorphata</taxon>
        <taxon>Ovalentaria</taxon>
        <taxon>Atherinomorphae</taxon>
        <taxon>Cyprinodontiformes</taxon>
        <taxon>Goodeidae</taxon>
        <taxon>Goodea</taxon>
    </lineage>
</organism>
<dbReference type="Proteomes" id="UP001476798">
    <property type="component" value="Unassembled WGS sequence"/>
</dbReference>
<reference evidence="2 3" key="1">
    <citation type="submission" date="2021-06" db="EMBL/GenBank/DDBJ databases">
        <authorList>
            <person name="Palmer J.M."/>
        </authorList>
    </citation>
    <scope>NUCLEOTIDE SEQUENCE [LARGE SCALE GENOMIC DNA]</scope>
    <source>
        <strain evidence="2 3">GA_2019</strain>
        <tissue evidence="2">Muscle</tissue>
    </source>
</reference>